<evidence type="ECO:0000313" key="1">
    <source>
        <dbReference type="EMBL" id="TWP30507.1"/>
    </source>
</evidence>
<dbReference type="OrthoDB" id="1065075at2"/>
<proteinExistence type="predicted"/>
<evidence type="ECO:0008006" key="3">
    <source>
        <dbReference type="Google" id="ProtNLM"/>
    </source>
</evidence>
<sequence length="333" mass="38136">MTLAMNCKLIFFPNDSRKEKLTLYTVSGVQIETSYTNLTQNSEIIIARKVKYFDRNKIKEVFRKGDKVEIYLGYNGALTLEFIGYITQVSADFPISIKLEDEMYNLKKKEVNFSSPGITLKKLIEKLLPNPEYIVNITYDAQLGQVMFSKTNLGAVLDKLKTDWNIHSYFRLVDGKPVLEVGSIYQTQTNTKPVLFHLERNCVDQQLNYRRKEDIRIKIKGVCNLGKGKKIEVEYGDYDGTVNTLTYHNPGITKKDLEILVKKDYDRFKQDGMEGSFTALGIPSVQFGQKVKLVSNLYEDRNGTFGIEGVNKSFSKSGYRQDIKLGFQIGEKK</sequence>
<dbReference type="RefSeq" id="WP_146291175.1">
    <property type="nucleotide sequence ID" value="NZ_SELH01000011.1"/>
</dbReference>
<dbReference type="EMBL" id="SELH01000011">
    <property type="protein sequence ID" value="TWP30507.1"/>
    <property type="molecule type" value="Genomic_DNA"/>
</dbReference>
<comment type="caution">
    <text evidence="1">The sequence shown here is derived from an EMBL/GenBank/DDBJ whole genome shotgun (WGS) entry which is preliminary data.</text>
</comment>
<keyword evidence="2" id="KW-1185">Reference proteome</keyword>
<name>A0A563DK26_9FLAO</name>
<protein>
    <recommendedName>
        <fullName evidence="3">Phage late control D family protein</fullName>
    </recommendedName>
</protein>
<organism evidence="1 2">
    <name type="scientific">Apibacter muscae</name>
    <dbReference type="NCBI Taxonomy" id="2509004"/>
    <lineage>
        <taxon>Bacteria</taxon>
        <taxon>Pseudomonadati</taxon>
        <taxon>Bacteroidota</taxon>
        <taxon>Flavobacteriia</taxon>
        <taxon>Flavobacteriales</taxon>
        <taxon>Weeksellaceae</taxon>
        <taxon>Apibacter</taxon>
    </lineage>
</organism>
<gene>
    <name evidence="1" type="ORF">ETU09_00470</name>
</gene>
<accession>A0A563DK26</accession>
<reference evidence="1 2" key="1">
    <citation type="submission" date="2019-02" db="EMBL/GenBank/DDBJ databases">
        <title>Apibacter muscae sp. nov.: a novel member of the house fly microbiota.</title>
        <authorList>
            <person name="Park R."/>
        </authorList>
    </citation>
    <scope>NUCLEOTIDE SEQUENCE [LARGE SCALE GENOMIC DNA]</scope>
    <source>
        <strain evidence="1 2">AL1</strain>
    </source>
</reference>
<dbReference type="Proteomes" id="UP000319499">
    <property type="component" value="Unassembled WGS sequence"/>
</dbReference>
<evidence type="ECO:0000313" key="2">
    <source>
        <dbReference type="Proteomes" id="UP000319499"/>
    </source>
</evidence>
<dbReference type="AlphaFoldDB" id="A0A563DK26"/>